<dbReference type="EMBL" id="CP077062">
    <property type="protein sequence ID" value="QWZ08128.1"/>
    <property type="molecule type" value="Genomic_DNA"/>
</dbReference>
<proteinExistence type="predicted"/>
<gene>
    <name evidence="4" type="ORF">KRR39_22775</name>
</gene>
<feature type="DNA-binding region" description="H-T-H motif" evidence="2">
    <location>
        <begin position="31"/>
        <end position="50"/>
    </location>
</feature>
<dbReference type="RefSeq" id="WP_216939637.1">
    <property type="nucleotide sequence ID" value="NZ_CP077062.1"/>
</dbReference>
<dbReference type="PANTHER" id="PTHR30055">
    <property type="entry name" value="HTH-TYPE TRANSCRIPTIONAL REGULATOR RUTR"/>
    <property type="match status" value="1"/>
</dbReference>
<evidence type="ECO:0000313" key="5">
    <source>
        <dbReference type="Proteomes" id="UP000683575"/>
    </source>
</evidence>
<dbReference type="PANTHER" id="PTHR30055:SF200">
    <property type="entry name" value="HTH-TYPE TRANSCRIPTIONAL REPRESSOR BDCR"/>
    <property type="match status" value="1"/>
</dbReference>
<dbReference type="PROSITE" id="PS50977">
    <property type="entry name" value="HTH_TETR_2"/>
    <property type="match status" value="1"/>
</dbReference>
<evidence type="ECO:0000256" key="2">
    <source>
        <dbReference type="PROSITE-ProRule" id="PRU00335"/>
    </source>
</evidence>
<dbReference type="Pfam" id="PF00440">
    <property type="entry name" value="TetR_N"/>
    <property type="match status" value="1"/>
</dbReference>
<protein>
    <submittedName>
        <fullName evidence="4">TetR/AcrR family transcriptional regulator</fullName>
    </submittedName>
</protein>
<name>A0A975SY58_9ACTN</name>
<evidence type="ECO:0000259" key="3">
    <source>
        <dbReference type="PROSITE" id="PS50977"/>
    </source>
</evidence>
<evidence type="ECO:0000313" key="4">
    <source>
        <dbReference type="EMBL" id="QWZ08128.1"/>
    </source>
</evidence>
<dbReference type="InterPro" id="IPR041490">
    <property type="entry name" value="KstR2_TetR_C"/>
</dbReference>
<dbReference type="InterPro" id="IPR050109">
    <property type="entry name" value="HTH-type_TetR-like_transc_reg"/>
</dbReference>
<reference evidence="4" key="1">
    <citation type="submission" date="2021-06" db="EMBL/GenBank/DDBJ databases">
        <title>Complete genome sequence of Nocardioides sp. G188.</title>
        <authorList>
            <person name="Im W.-T."/>
        </authorList>
    </citation>
    <scope>NUCLEOTIDE SEQUENCE</scope>
    <source>
        <strain evidence="4">G188</strain>
    </source>
</reference>
<dbReference type="GO" id="GO:0003700">
    <property type="term" value="F:DNA-binding transcription factor activity"/>
    <property type="evidence" value="ECO:0007669"/>
    <property type="project" value="TreeGrafter"/>
</dbReference>
<keyword evidence="5" id="KW-1185">Reference proteome</keyword>
<dbReference type="AlphaFoldDB" id="A0A975SY58"/>
<feature type="domain" description="HTH tetR-type" evidence="3">
    <location>
        <begin position="8"/>
        <end position="68"/>
    </location>
</feature>
<sequence>MSQVTADSPTQARLLDAAVASFAARGFHGTTTRDIAAAAGLSPAAVYVHHRSKEDLLHLISSRGHERTLRLVRDTVAAVDGPVDRLAAFARTFAAHHARHHTTARIVNYELAALSEPHRAEVAAVRRTIEAEVRALVEDGVRAGVFDVPDPRMTTLALLSLGIDVSRWYDDDGALTHEEVGEHYAALALRMVGA</sequence>
<dbReference type="GO" id="GO:0000976">
    <property type="term" value="F:transcription cis-regulatory region binding"/>
    <property type="evidence" value="ECO:0007669"/>
    <property type="project" value="TreeGrafter"/>
</dbReference>
<accession>A0A975SY58</accession>
<dbReference type="KEGG" id="nps:KRR39_22775"/>
<dbReference type="Pfam" id="PF17932">
    <property type="entry name" value="TetR_C_24"/>
    <property type="match status" value="1"/>
</dbReference>
<dbReference type="InterPro" id="IPR001647">
    <property type="entry name" value="HTH_TetR"/>
</dbReference>
<organism evidence="4 5">
    <name type="scientific">Nocardioides panacis</name>
    <dbReference type="NCBI Taxonomy" id="2849501"/>
    <lineage>
        <taxon>Bacteria</taxon>
        <taxon>Bacillati</taxon>
        <taxon>Actinomycetota</taxon>
        <taxon>Actinomycetes</taxon>
        <taxon>Propionibacteriales</taxon>
        <taxon>Nocardioidaceae</taxon>
        <taxon>Nocardioides</taxon>
    </lineage>
</organism>
<dbReference type="Proteomes" id="UP000683575">
    <property type="component" value="Chromosome"/>
</dbReference>
<evidence type="ECO:0000256" key="1">
    <source>
        <dbReference type="ARBA" id="ARBA00023125"/>
    </source>
</evidence>
<keyword evidence="1 2" id="KW-0238">DNA-binding</keyword>